<evidence type="ECO:0000313" key="4">
    <source>
        <dbReference type="Proteomes" id="UP001218579"/>
    </source>
</evidence>
<keyword evidence="4" id="KW-1185">Reference proteome</keyword>
<accession>A0ABT5HH34</accession>
<dbReference type="Gene3D" id="1.50.10.10">
    <property type="match status" value="1"/>
</dbReference>
<evidence type="ECO:0000256" key="1">
    <source>
        <dbReference type="ARBA" id="ARBA00008558"/>
    </source>
</evidence>
<comment type="caution">
    <text evidence="3">The sequence shown here is derived from an EMBL/GenBank/DDBJ whole genome shotgun (WGS) entry which is preliminary data.</text>
</comment>
<dbReference type="Proteomes" id="UP001218579">
    <property type="component" value="Unassembled WGS sequence"/>
</dbReference>
<organism evidence="3 4">
    <name type="scientific">Asticcacaulis machinosus</name>
    <dbReference type="NCBI Taxonomy" id="2984211"/>
    <lineage>
        <taxon>Bacteria</taxon>
        <taxon>Pseudomonadati</taxon>
        <taxon>Pseudomonadota</taxon>
        <taxon>Alphaproteobacteria</taxon>
        <taxon>Caulobacterales</taxon>
        <taxon>Caulobacteraceae</taxon>
        <taxon>Asticcacaulis</taxon>
    </lineage>
</organism>
<dbReference type="RefSeq" id="WP_272743889.1">
    <property type="nucleotide sequence ID" value="NZ_JAQQKV010000001.1"/>
</dbReference>
<proteinExistence type="inferred from homology"/>
<name>A0ABT5HH34_9CAUL</name>
<dbReference type="InterPro" id="IPR008928">
    <property type="entry name" value="6-hairpin_glycosidase_sf"/>
</dbReference>
<dbReference type="InterPro" id="IPR012341">
    <property type="entry name" value="6hp_glycosidase-like_sf"/>
</dbReference>
<sequence>MSSLSVRLTDVQRDLTQWLFTAALPIWRDVGVDTVKGGVYEALALDATPVDLNRRTRVAARQVYAYAQARLMGYQGDVDTVIDAGLNWLAGPAAAPDGLVYAVLSPYGQVVKDEFDFYDHAFALLAYASAYRVRPDDRRLEAQAILVRDKLLATYKHPVRGFEEANPRTLPLKTNPHMHLFEAALAWIGAGGDSQWTEMATEISQLCLDKFIHPHNGSLREYFDGEWNPIEGERGRIIEPGHQFEWAWLLVRWAEISGDDKFIAPARRLVEIAEDFGTDHARNATIFELWDDFSVKDDKARLWAQTERIKAYVAMCSLAATADEKSGYVVKLIESVEGLKLFLEVPVNGLYRDKMNSDGSFVQEAAPASTLYHIICAINELNLVDGAGLSIL</sequence>
<dbReference type="Pfam" id="PF07221">
    <property type="entry name" value="GlcNAc_2-epim"/>
    <property type="match status" value="1"/>
</dbReference>
<evidence type="ECO:0000256" key="2">
    <source>
        <dbReference type="ARBA" id="ARBA00023235"/>
    </source>
</evidence>
<dbReference type="InterPro" id="IPR010819">
    <property type="entry name" value="AGE/CE"/>
</dbReference>
<gene>
    <name evidence="3" type="ORF">PQU98_05490</name>
</gene>
<evidence type="ECO:0000313" key="3">
    <source>
        <dbReference type="EMBL" id="MDC7675570.1"/>
    </source>
</evidence>
<dbReference type="SUPFAM" id="SSF48208">
    <property type="entry name" value="Six-hairpin glycosidases"/>
    <property type="match status" value="1"/>
</dbReference>
<dbReference type="PANTHER" id="PTHR15108">
    <property type="entry name" value="N-ACYLGLUCOSAMINE-2-EPIMERASE"/>
    <property type="match status" value="1"/>
</dbReference>
<comment type="similarity">
    <text evidence="1">Belongs to the N-acylglucosamine 2-epimerase family.</text>
</comment>
<keyword evidence="2" id="KW-0413">Isomerase</keyword>
<dbReference type="EMBL" id="JAQQKV010000001">
    <property type="protein sequence ID" value="MDC7675570.1"/>
    <property type="molecule type" value="Genomic_DNA"/>
</dbReference>
<reference evidence="3 4" key="1">
    <citation type="submission" date="2023-01" db="EMBL/GenBank/DDBJ databases">
        <title>Novel species of the genus Asticcacaulis isolated from rivers.</title>
        <authorList>
            <person name="Lu H."/>
        </authorList>
    </citation>
    <scope>NUCLEOTIDE SEQUENCE [LARGE SCALE GENOMIC DNA]</scope>
    <source>
        <strain evidence="3 4">LKC15W</strain>
    </source>
</reference>
<protein>
    <submittedName>
        <fullName evidence="3">AGE family epimerase/isomerase</fullName>
    </submittedName>
</protein>